<protein>
    <submittedName>
        <fullName evidence="1">Uncharacterized protein</fullName>
    </submittedName>
</protein>
<dbReference type="RefSeq" id="WP_133358413.1">
    <property type="nucleotide sequence ID" value="NZ_SMUV01000048.1"/>
</dbReference>
<comment type="caution">
    <text evidence="1">The sequence shown here is derived from an EMBL/GenBank/DDBJ whole genome shotgun (WGS) entry which is preliminary data.</text>
</comment>
<evidence type="ECO:0000313" key="1">
    <source>
        <dbReference type="EMBL" id="TDK51272.1"/>
    </source>
</evidence>
<sequence length="72" mass="8238">MTRFIVRAFPLVSATGVAADPLKRQSMILESRQQRRRRKDNLCATVYKIAAPRMIAIERSASLMQNARSEFL</sequence>
<dbReference type="Proteomes" id="UP000295301">
    <property type="component" value="Unassembled WGS sequence"/>
</dbReference>
<accession>A0A4R5VH00</accession>
<organism evidence="1 2">
    <name type="scientific">Antarcticimicrobium luteum</name>
    <dbReference type="NCBI Taxonomy" id="2547397"/>
    <lineage>
        <taxon>Bacteria</taxon>
        <taxon>Pseudomonadati</taxon>
        <taxon>Pseudomonadota</taxon>
        <taxon>Alphaproteobacteria</taxon>
        <taxon>Rhodobacterales</taxon>
        <taxon>Paracoccaceae</taxon>
        <taxon>Antarcticimicrobium</taxon>
    </lineage>
</organism>
<reference evidence="1 2" key="1">
    <citation type="submission" date="2019-03" db="EMBL/GenBank/DDBJ databases">
        <title>Ruegeria lutea sp. nov., a novel strain, isolated from marine sediment, the Masan Bay, South Korea.</title>
        <authorList>
            <person name="Kim J."/>
            <person name="Kim D.-Y."/>
            <person name="Lee S.-S."/>
        </authorList>
    </citation>
    <scope>NUCLEOTIDE SEQUENCE [LARGE SCALE GENOMIC DNA]</scope>
    <source>
        <strain evidence="1 2">318-1</strain>
    </source>
</reference>
<dbReference type="AlphaFoldDB" id="A0A4R5VH00"/>
<gene>
    <name evidence="1" type="ORF">E1832_03855</name>
</gene>
<name>A0A4R5VH00_9RHOB</name>
<keyword evidence="2" id="KW-1185">Reference proteome</keyword>
<dbReference type="EMBL" id="SMUV01000048">
    <property type="protein sequence ID" value="TDK51272.1"/>
    <property type="molecule type" value="Genomic_DNA"/>
</dbReference>
<proteinExistence type="predicted"/>
<evidence type="ECO:0000313" key="2">
    <source>
        <dbReference type="Proteomes" id="UP000295301"/>
    </source>
</evidence>